<dbReference type="Pfam" id="PF12860">
    <property type="entry name" value="PAS_7"/>
    <property type="match status" value="2"/>
</dbReference>
<dbReference type="CDD" id="cd00130">
    <property type="entry name" value="PAS"/>
    <property type="match status" value="1"/>
</dbReference>
<dbReference type="Proteomes" id="UP000435648">
    <property type="component" value="Chromosome"/>
</dbReference>
<evidence type="ECO:0000259" key="3">
    <source>
        <dbReference type="PROSITE" id="PS50883"/>
    </source>
</evidence>
<protein>
    <submittedName>
        <fullName evidence="5">Diguanylate cyclase</fullName>
    </submittedName>
</protein>
<dbReference type="Gene3D" id="3.30.450.20">
    <property type="entry name" value="PAS domain"/>
    <property type="match status" value="4"/>
</dbReference>
<dbReference type="SUPFAM" id="SSF55785">
    <property type="entry name" value="PYP-like sensor domain (PAS domain)"/>
    <property type="match status" value="4"/>
</dbReference>
<name>A0A857CCI3_9HYPH</name>
<gene>
    <name evidence="5" type="ORF">GH266_19980</name>
</gene>
<feature type="domain" description="PAS" evidence="1">
    <location>
        <begin position="573"/>
        <end position="610"/>
    </location>
</feature>
<accession>A0A857CCI3</accession>
<dbReference type="Gene3D" id="3.20.20.450">
    <property type="entry name" value="EAL domain"/>
    <property type="match status" value="1"/>
</dbReference>
<dbReference type="SMART" id="SM00086">
    <property type="entry name" value="PAC"/>
    <property type="match status" value="2"/>
</dbReference>
<dbReference type="Pfam" id="PF00563">
    <property type="entry name" value="EAL"/>
    <property type="match status" value="1"/>
</dbReference>
<dbReference type="InterPro" id="IPR035965">
    <property type="entry name" value="PAS-like_dom_sf"/>
</dbReference>
<dbReference type="InterPro" id="IPR035919">
    <property type="entry name" value="EAL_sf"/>
</dbReference>
<feature type="domain" description="GGDEF" evidence="4">
    <location>
        <begin position="732"/>
        <end position="868"/>
    </location>
</feature>
<reference evidence="5 6" key="1">
    <citation type="submission" date="2019-12" db="EMBL/GenBank/DDBJ databases">
        <title>The genome of Stappia indica PHM037.</title>
        <authorList>
            <person name="Kacar D."/>
            <person name="Galan B."/>
            <person name="Canedo L."/>
            <person name="Rodriguez P."/>
            <person name="de la Calle F."/>
            <person name="Garcia J.L."/>
        </authorList>
    </citation>
    <scope>NUCLEOTIDE SEQUENCE [LARGE SCALE GENOMIC DNA]</scope>
    <source>
        <strain evidence="5 6">PHM037</strain>
    </source>
</reference>
<dbReference type="SMART" id="SM00267">
    <property type="entry name" value="GGDEF"/>
    <property type="match status" value="1"/>
</dbReference>
<dbReference type="AlphaFoldDB" id="A0A857CCI3"/>
<feature type="domain" description="PAS" evidence="1">
    <location>
        <begin position="313"/>
        <end position="357"/>
    </location>
</feature>
<dbReference type="EMBL" id="CP046908">
    <property type="protein sequence ID" value="QGZ36565.1"/>
    <property type="molecule type" value="Genomic_DNA"/>
</dbReference>
<dbReference type="InterPro" id="IPR043128">
    <property type="entry name" value="Rev_trsase/Diguanyl_cyclase"/>
</dbReference>
<dbReference type="InterPro" id="IPR000160">
    <property type="entry name" value="GGDEF_dom"/>
</dbReference>
<dbReference type="InterPro" id="IPR052155">
    <property type="entry name" value="Biofilm_reg_signaling"/>
</dbReference>
<dbReference type="InterPro" id="IPR029016">
    <property type="entry name" value="GAF-like_dom_sf"/>
</dbReference>
<dbReference type="InterPro" id="IPR029787">
    <property type="entry name" value="Nucleotide_cyclase"/>
</dbReference>
<dbReference type="PROSITE" id="PS50112">
    <property type="entry name" value="PAS"/>
    <property type="match status" value="2"/>
</dbReference>
<feature type="domain" description="EAL" evidence="3">
    <location>
        <begin position="889"/>
        <end position="1129"/>
    </location>
</feature>
<dbReference type="SUPFAM" id="SSF55073">
    <property type="entry name" value="Nucleotide cyclase"/>
    <property type="match status" value="1"/>
</dbReference>
<dbReference type="SMART" id="SM00052">
    <property type="entry name" value="EAL"/>
    <property type="match status" value="1"/>
</dbReference>
<dbReference type="KEGG" id="siw:GH266_19980"/>
<dbReference type="RefSeq" id="WP_158195393.1">
    <property type="nucleotide sequence ID" value="NZ_CP046908.1"/>
</dbReference>
<dbReference type="NCBIfam" id="TIGR00254">
    <property type="entry name" value="GGDEF"/>
    <property type="match status" value="1"/>
</dbReference>
<dbReference type="PANTHER" id="PTHR44757">
    <property type="entry name" value="DIGUANYLATE CYCLASE DGCP"/>
    <property type="match status" value="1"/>
</dbReference>
<dbReference type="PROSITE" id="PS50113">
    <property type="entry name" value="PAC"/>
    <property type="match status" value="1"/>
</dbReference>
<dbReference type="GO" id="GO:0003824">
    <property type="term" value="F:catalytic activity"/>
    <property type="evidence" value="ECO:0007669"/>
    <property type="project" value="UniProtKB-ARBA"/>
</dbReference>
<dbReference type="PROSITE" id="PS50883">
    <property type="entry name" value="EAL"/>
    <property type="match status" value="1"/>
</dbReference>
<dbReference type="Gene3D" id="3.30.450.40">
    <property type="match status" value="1"/>
</dbReference>
<dbReference type="SUPFAM" id="SSF141868">
    <property type="entry name" value="EAL domain-like"/>
    <property type="match status" value="1"/>
</dbReference>
<dbReference type="SMART" id="SM00091">
    <property type="entry name" value="PAS"/>
    <property type="match status" value="3"/>
</dbReference>
<dbReference type="SUPFAM" id="SSF55781">
    <property type="entry name" value="GAF domain-like"/>
    <property type="match status" value="1"/>
</dbReference>
<dbReference type="InterPro" id="IPR001610">
    <property type="entry name" value="PAC"/>
</dbReference>
<evidence type="ECO:0000259" key="4">
    <source>
        <dbReference type="PROSITE" id="PS50887"/>
    </source>
</evidence>
<dbReference type="Pfam" id="PF08448">
    <property type="entry name" value="PAS_4"/>
    <property type="match status" value="1"/>
</dbReference>
<dbReference type="PROSITE" id="PS50887">
    <property type="entry name" value="GGDEF"/>
    <property type="match status" value="1"/>
</dbReference>
<dbReference type="InterPro" id="IPR000014">
    <property type="entry name" value="PAS"/>
</dbReference>
<dbReference type="InterPro" id="IPR001633">
    <property type="entry name" value="EAL_dom"/>
</dbReference>
<organism evidence="5 6">
    <name type="scientific">Stappia indica</name>
    <dbReference type="NCBI Taxonomy" id="538381"/>
    <lineage>
        <taxon>Bacteria</taxon>
        <taxon>Pseudomonadati</taxon>
        <taxon>Pseudomonadota</taxon>
        <taxon>Alphaproteobacteria</taxon>
        <taxon>Hyphomicrobiales</taxon>
        <taxon>Stappiaceae</taxon>
        <taxon>Stappia</taxon>
    </lineage>
</organism>
<dbReference type="InterPro" id="IPR013656">
    <property type="entry name" value="PAS_4"/>
</dbReference>
<dbReference type="CDD" id="cd01948">
    <property type="entry name" value="EAL"/>
    <property type="match status" value="1"/>
</dbReference>
<dbReference type="Pfam" id="PF13426">
    <property type="entry name" value="PAS_9"/>
    <property type="match status" value="1"/>
</dbReference>
<dbReference type="FunFam" id="3.30.70.270:FF:000001">
    <property type="entry name" value="Diguanylate cyclase domain protein"/>
    <property type="match status" value="1"/>
</dbReference>
<evidence type="ECO:0000259" key="1">
    <source>
        <dbReference type="PROSITE" id="PS50112"/>
    </source>
</evidence>
<dbReference type="InterPro" id="IPR000700">
    <property type="entry name" value="PAS-assoc_C"/>
</dbReference>
<dbReference type="OrthoDB" id="9816309at2"/>
<dbReference type="CDD" id="cd01949">
    <property type="entry name" value="GGDEF"/>
    <property type="match status" value="1"/>
</dbReference>
<proteinExistence type="predicted"/>
<evidence type="ECO:0000313" key="6">
    <source>
        <dbReference type="Proteomes" id="UP000435648"/>
    </source>
</evidence>
<evidence type="ECO:0000313" key="5">
    <source>
        <dbReference type="EMBL" id="QGZ36565.1"/>
    </source>
</evidence>
<dbReference type="Pfam" id="PF00990">
    <property type="entry name" value="GGDEF"/>
    <property type="match status" value="1"/>
</dbReference>
<dbReference type="NCBIfam" id="TIGR00229">
    <property type="entry name" value="sensory_box"/>
    <property type="match status" value="2"/>
</dbReference>
<dbReference type="InterPro" id="IPR003018">
    <property type="entry name" value="GAF"/>
</dbReference>
<sequence length="1129" mass="122248">MSSMILDVLPDNEETRLQALRRLGILDSGRSKEFDALVETAAAVFGCPIALVTFVDEHEQWFKARCGLEMDGTARSAAICRHTILESGLLVVPDLASDPRFRHDPLVTGAPHARFYAGYPLSLDGVHRLGSLCVIDTVPRTPSPEQLQQLSHLGVAAEGLIRAYAARVEAAALREEAQRQQALVQTQAQLIAQTTSISGVGGWELDLELDRLLWTDQVRRLLEVDDDYEPDMKKALGFFTPEARCELRRALDDARLHGFPFSLELPARTASGRERWVRLAGKPLMRGDKVVRIVGAIRDVTDRKMAEIRLQHSEALYRTTLVSLSEGVVVVDPEGRVLSHNPAALAMLGLQGREITGLSLAALDLDFIDKGHDGVRLGNLLAKGAEDPARLSSTVAGLTLAEGAPRWLNLNAVAFSSPVEGAGGGVVISLTDVTRTVRQAMTIEGVFQNYPGAVVYFDQDLVVAGWNRTFERLLDVSPEYLAGRPSLADYVLMNAERGEYGEGDPQELARDRLKEILGGREHGYERSRPNGDMLEIRGTFLPGGGLLSTFTDISGRKRIERQLIEKERLARERSDELGAVLANMNQGVSVFDREGRLTLWNEQYTVLFGLDDGGRSHAGRELRELIVSTNADVGSHNIVDARVAQIMQQLSAGETVRSMFRLRSGRIISTVHAPLPDGGWVGTHEDVTERERAADKVLHAARHDTLTGLANRTYLNERLQELVADGASDQPCLGILMLIDLDRFKPVNDALGHNAGDLLLCEVANRLRRCARENDFVARIGGDEFAVLLSCETGCDRPSDLAEAVAQRILTAISARFSIDGSSVQIGASIGIAPVLLGADLSELMRQADAALYEVKNQGRNGFRAYRPAAGAPEAALDQDNATVVWPAFASAGVEARTNAVQATGIVQYQPIVCLHSRELRGYQVLQPGAGQGGASGDGPQETAVLESATSALLREVLSAAVRTPADQKIALSLSVRQFGLETLASIVENEIDIAGITPERIHLQVADSYFLVNSGAALRQFQALRAIGVRLVLDRFGSDSSSLQLLGRFSFDSLRIDRSALQDMLAGARGETVIRALVAVARTFDVDVAVDGIDNEEAAQLLQASGCVEGQGGLFAAPGPIETFLSVA</sequence>
<feature type="domain" description="PAC" evidence="2">
    <location>
        <begin position="261"/>
        <end position="312"/>
    </location>
</feature>
<dbReference type="SMART" id="SM00065">
    <property type="entry name" value="GAF"/>
    <property type="match status" value="1"/>
</dbReference>
<dbReference type="Gene3D" id="3.30.70.270">
    <property type="match status" value="1"/>
</dbReference>
<evidence type="ECO:0000259" key="2">
    <source>
        <dbReference type="PROSITE" id="PS50113"/>
    </source>
</evidence>
<dbReference type="PANTHER" id="PTHR44757:SF2">
    <property type="entry name" value="BIOFILM ARCHITECTURE MAINTENANCE PROTEIN MBAA"/>
    <property type="match status" value="1"/>
</dbReference>